<evidence type="ECO:0000259" key="1">
    <source>
        <dbReference type="Pfam" id="PF01863"/>
    </source>
</evidence>
<dbReference type="RefSeq" id="WP_377213100.1">
    <property type="nucleotide sequence ID" value="NZ_JBHTJV010000010.1"/>
</dbReference>
<accession>A0ABW3FHY8</accession>
<dbReference type="EMBL" id="JBHTJV010000010">
    <property type="protein sequence ID" value="MFD0917242.1"/>
    <property type="molecule type" value="Genomic_DNA"/>
</dbReference>
<proteinExistence type="predicted"/>
<protein>
    <submittedName>
        <fullName evidence="2">M48 family metallopeptidase</fullName>
    </submittedName>
</protein>
<dbReference type="Pfam" id="PF01863">
    <property type="entry name" value="YgjP-like"/>
    <property type="match status" value="1"/>
</dbReference>
<organism evidence="2 3">
    <name type="scientific">Pseudahrensia aquimaris</name>
    <dbReference type="NCBI Taxonomy" id="744461"/>
    <lineage>
        <taxon>Bacteria</taxon>
        <taxon>Pseudomonadati</taxon>
        <taxon>Pseudomonadota</taxon>
        <taxon>Alphaproteobacteria</taxon>
        <taxon>Hyphomicrobiales</taxon>
        <taxon>Ahrensiaceae</taxon>
        <taxon>Pseudahrensia</taxon>
    </lineage>
</organism>
<gene>
    <name evidence="2" type="ORF">ACFQ14_12550</name>
</gene>
<dbReference type="InterPro" id="IPR053136">
    <property type="entry name" value="UTP_pyrophosphatase-like"/>
</dbReference>
<sequence length="241" mass="27727">MRAAVSYGERQVEYSVSINDQLTDRVRIHVHPNGSVEVESPAGKSDADIAKAILKRARWIDTNLRQFERLREHSLPRQYVSGETHFYLGRRYQLKVIDGVRGASCVRMKGGRIHVELPHADPAAIKRRLNAWYKSRATSYFEDRLNEISSGIRWVDTPPPVKLVKMKKQWGSCSPSGSVYLNPMLIKAPRECVDYVIVHELCHLMEHNHSKRFYSLLQTHCPNWQHVKSKLDGMAELLLAE</sequence>
<evidence type="ECO:0000313" key="2">
    <source>
        <dbReference type="EMBL" id="MFD0917242.1"/>
    </source>
</evidence>
<dbReference type="PANTHER" id="PTHR30399">
    <property type="entry name" value="UNCHARACTERIZED PROTEIN YGJP"/>
    <property type="match status" value="1"/>
</dbReference>
<dbReference type="Gene3D" id="3.30.2010.10">
    <property type="entry name" value="Metalloproteases ('zincins'), catalytic domain"/>
    <property type="match status" value="1"/>
</dbReference>
<name>A0ABW3FHY8_9HYPH</name>
<reference evidence="3" key="1">
    <citation type="journal article" date="2019" name="Int. J. Syst. Evol. Microbiol.">
        <title>The Global Catalogue of Microorganisms (GCM) 10K type strain sequencing project: providing services to taxonomists for standard genome sequencing and annotation.</title>
        <authorList>
            <consortium name="The Broad Institute Genomics Platform"/>
            <consortium name="The Broad Institute Genome Sequencing Center for Infectious Disease"/>
            <person name="Wu L."/>
            <person name="Ma J."/>
        </authorList>
    </citation>
    <scope>NUCLEOTIDE SEQUENCE [LARGE SCALE GENOMIC DNA]</scope>
    <source>
        <strain evidence="3">CCUG 60023</strain>
    </source>
</reference>
<dbReference type="PANTHER" id="PTHR30399:SF1">
    <property type="entry name" value="UTP PYROPHOSPHATASE"/>
    <property type="match status" value="1"/>
</dbReference>
<dbReference type="CDD" id="cd07344">
    <property type="entry name" value="M48_yhfN_like"/>
    <property type="match status" value="1"/>
</dbReference>
<comment type="caution">
    <text evidence="2">The sequence shown here is derived from an EMBL/GenBank/DDBJ whole genome shotgun (WGS) entry which is preliminary data.</text>
</comment>
<keyword evidence="3" id="KW-1185">Reference proteome</keyword>
<dbReference type="InterPro" id="IPR002725">
    <property type="entry name" value="YgjP-like_metallopeptidase"/>
</dbReference>
<feature type="domain" description="YgjP-like metallopeptidase" evidence="1">
    <location>
        <begin position="25"/>
        <end position="232"/>
    </location>
</feature>
<dbReference type="Proteomes" id="UP001597101">
    <property type="component" value="Unassembled WGS sequence"/>
</dbReference>
<evidence type="ECO:0000313" key="3">
    <source>
        <dbReference type="Proteomes" id="UP001597101"/>
    </source>
</evidence>